<dbReference type="InterPro" id="IPR051343">
    <property type="entry name" value="G-type_lectin_kinases/EP1-like"/>
</dbReference>
<dbReference type="PANTHER" id="PTHR47976">
    <property type="entry name" value="G-TYPE LECTIN S-RECEPTOR-LIKE SERINE/THREONINE-PROTEIN KINASE SD2-5"/>
    <property type="match status" value="1"/>
</dbReference>
<evidence type="ECO:0000256" key="3">
    <source>
        <dbReference type="SAM" id="MobiDB-lite"/>
    </source>
</evidence>
<name>A0A834ZU47_TETSI</name>
<accession>A0A834ZU47</accession>
<evidence type="ECO:0000313" key="4">
    <source>
        <dbReference type="EMBL" id="KAF8413694.1"/>
    </source>
</evidence>
<dbReference type="AlphaFoldDB" id="A0A834ZU47"/>
<dbReference type="PANTHER" id="PTHR47976:SF30">
    <property type="entry name" value="RECEPTOR-LIKE SERINE_THREONINE-PROTEIN KINASE"/>
    <property type="match status" value="1"/>
</dbReference>
<dbReference type="EMBL" id="JABCRI010000001">
    <property type="protein sequence ID" value="KAF8413694.1"/>
    <property type="molecule type" value="Genomic_DNA"/>
</dbReference>
<dbReference type="OrthoDB" id="4062651at2759"/>
<dbReference type="PROSITE" id="PS00107">
    <property type="entry name" value="PROTEIN_KINASE_ATP"/>
    <property type="match status" value="1"/>
</dbReference>
<keyword evidence="2" id="KW-0547">Nucleotide-binding</keyword>
<dbReference type="Gene3D" id="3.30.200.20">
    <property type="entry name" value="Phosphorylase Kinase, domain 1"/>
    <property type="match status" value="1"/>
</dbReference>
<dbReference type="Proteomes" id="UP000655225">
    <property type="component" value="Unassembled WGS sequence"/>
</dbReference>
<keyword evidence="5" id="KW-1185">Reference proteome</keyword>
<organism evidence="4 5">
    <name type="scientific">Tetracentron sinense</name>
    <name type="common">Spur-leaf</name>
    <dbReference type="NCBI Taxonomy" id="13715"/>
    <lineage>
        <taxon>Eukaryota</taxon>
        <taxon>Viridiplantae</taxon>
        <taxon>Streptophyta</taxon>
        <taxon>Embryophyta</taxon>
        <taxon>Tracheophyta</taxon>
        <taxon>Spermatophyta</taxon>
        <taxon>Magnoliopsida</taxon>
        <taxon>Trochodendrales</taxon>
        <taxon>Trochodendraceae</taxon>
        <taxon>Tetracentron</taxon>
    </lineage>
</organism>
<feature type="region of interest" description="Disordered" evidence="3">
    <location>
        <begin position="1"/>
        <end position="22"/>
    </location>
</feature>
<gene>
    <name evidence="4" type="ORF">HHK36_001686</name>
</gene>
<sequence>MRRKFSFTNQEEGRYAPSSAELKSREADQGLNPLITFGHKSIWVVLYQKKRDVKGDEEDYLDEVLGMHTRSSFVDWKAAIDHFSWKLGQGGFGSVLEGTLSNGTKVAVKCLDCFGQLHVAEAMEVMKVAAWCLRSDFTKRLSMSVVEKVLEGLIEEGRRQDMLLLDDMAAEETLQLQRLIHLKLEKLSSLFESLIAANRRQVTGGFQTLAAI</sequence>
<evidence type="ECO:0000256" key="1">
    <source>
        <dbReference type="ARBA" id="ARBA00022729"/>
    </source>
</evidence>
<comment type="caution">
    <text evidence="4">The sequence shown here is derived from an EMBL/GenBank/DDBJ whole genome shotgun (WGS) entry which is preliminary data.</text>
</comment>
<evidence type="ECO:0008006" key="6">
    <source>
        <dbReference type="Google" id="ProtNLM"/>
    </source>
</evidence>
<evidence type="ECO:0000256" key="2">
    <source>
        <dbReference type="PROSITE-ProRule" id="PRU10141"/>
    </source>
</evidence>
<dbReference type="SUPFAM" id="SSF56112">
    <property type="entry name" value="Protein kinase-like (PK-like)"/>
    <property type="match status" value="1"/>
</dbReference>
<feature type="binding site" evidence="2">
    <location>
        <position position="109"/>
    </location>
    <ligand>
        <name>ATP</name>
        <dbReference type="ChEBI" id="CHEBI:30616"/>
    </ligand>
</feature>
<keyword evidence="1" id="KW-0732">Signal</keyword>
<reference evidence="4 5" key="1">
    <citation type="submission" date="2020-04" db="EMBL/GenBank/DDBJ databases">
        <title>Plant Genome Project.</title>
        <authorList>
            <person name="Zhang R.-G."/>
        </authorList>
    </citation>
    <scope>NUCLEOTIDE SEQUENCE [LARGE SCALE GENOMIC DNA]</scope>
    <source>
        <strain evidence="4">YNK0</strain>
        <tissue evidence="4">Leaf</tissue>
    </source>
</reference>
<protein>
    <recommendedName>
        <fullName evidence="6">Protein kinase domain-containing protein</fullName>
    </recommendedName>
</protein>
<dbReference type="InterPro" id="IPR017441">
    <property type="entry name" value="Protein_kinase_ATP_BS"/>
</dbReference>
<proteinExistence type="predicted"/>
<keyword evidence="2" id="KW-0067">ATP-binding</keyword>
<dbReference type="GO" id="GO:0005524">
    <property type="term" value="F:ATP binding"/>
    <property type="evidence" value="ECO:0007669"/>
    <property type="project" value="UniProtKB-UniRule"/>
</dbReference>
<dbReference type="InterPro" id="IPR011009">
    <property type="entry name" value="Kinase-like_dom_sf"/>
</dbReference>
<evidence type="ECO:0000313" key="5">
    <source>
        <dbReference type="Proteomes" id="UP000655225"/>
    </source>
</evidence>
<feature type="compositionally biased region" description="Polar residues" evidence="3">
    <location>
        <begin position="1"/>
        <end position="10"/>
    </location>
</feature>